<dbReference type="KEGG" id="nev:NTE_02705"/>
<evidence type="ECO:0000313" key="1">
    <source>
        <dbReference type="EMBL" id="AIF84747.1"/>
    </source>
</evidence>
<keyword evidence="2" id="KW-1185">Reference proteome</keyword>
<reference evidence="1 2" key="1">
    <citation type="journal article" date="2014" name="PLoS ONE">
        <title>Genome Sequence of Candidatus Nitrososphaera evergladensis from Group I.1b Enriched from Everglades Soil Reveals Novel Genomic Features of the Ammonia-Oxidizing Archaea.</title>
        <authorList>
            <person name="Zhalnina K.V."/>
            <person name="Dias R."/>
            <person name="Leonard M.T."/>
            <person name="Dorr de Quadros P."/>
            <person name="Camargo F.A."/>
            <person name="Drew J.C."/>
            <person name="Farmerie W.G."/>
            <person name="Daroub S.H."/>
            <person name="Triplett E.W."/>
        </authorList>
    </citation>
    <scope>NUCLEOTIDE SEQUENCE [LARGE SCALE GENOMIC DNA]</scope>
    <source>
        <strain evidence="1 2">SR1</strain>
    </source>
</reference>
<sequence>MESGTGAPSREEVRSDSGRSFLLDANFYGNGCFLAISEGQDRRIGAISVAISSQNNTTAAKVIPSKSDPLFVNTIAEKVASMINGICIVSFYAKTQLKLEDMKAIMGGVMHIVGAENGKQQQQQ</sequence>
<dbReference type="AlphaFoldDB" id="A0A075MVU9"/>
<dbReference type="GeneID" id="41598394"/>
<dbReference type="HOGENOM" id="CLU_2032932_0_0_2"/>
<dbReference type="OrthoDB" id="11427at2157"/>
<name>A0A075MVU9_9ARCH</name>
<dbReference type="eggNOG" id="arCOG08790">
    <property type="taxonomic scope" value="Archaea"/>
</dbReference>
<dbReference type="RefSeq" id="WP_148701263.1">
    <property type="nucleotide sequence ID" value="NZ_CP007174.1"/>
</dbReference>
<gene>
    <name evidence="1" type="ORF">NTE_02705</name>
</gene>
<dbReference type="EMBL" id="CP007174">
    <property type="protein sequence ID" value="AIF84747.1"/>
    <property type="molecule type" value="Genomic_DNA"/>
</dbReference>
<dbReference type="Proteomes" id="UP000028194">
    <property type="component" value="Chromosome"/>
</dbReference>
<accession>A0A075MVU9</accession>
<dbReference type="STRING" id="1459636.NTE_02705"/>
<protein>
    <submittedName>
        <fullName evidence="1">Uncharacterized protein</fullName>
    </submittedName>
</protein>
<evidence type="ECO:0000313" key="2">
    <source>
        <dbReference type="Proteomes" id="UP000028194"/>
    </source>
</evidence>
<organism evidence="1 2">
    <name type="scientific">Candidatus Nitrososphaera evergladensis SR1</name>
    <dbReference type="NCBI Taxonomy" id="1459636"/>
    <lineage>
        <taxon>Archaea</taxon>
        <taxon>Nitrososphaerota</taxon>
        <taxon>Nitrososphaeria</taxon>
        <taxon>Nitrososphaerales</taxon>
        <taxon>Nitrososphaeraceae</taxon>
        <taxon>Nitrososphaera</taxon>
    </lineage>
</organism>
<proteinExistence type="predicted"/>